<proteinExistence type="predicted"/>
<protein>
    <submittedName>
        <fullName evidence="1">Uncharacterized protein</fullName>
    </submittedName>
</protein>
<evidence type="ECO:0000313" key="2">
    <source>
        <dbReference type="Proteomes" id="UP001234297"/>
    </source>
</evidence>
<accession>A0ACC2LFY5</accession>
<reference evidence="1 2" key="1">
    <citation type="journal article" date="2022" name="Hortic Res">
        <title>A haplotype resolved chromosomal level avocado genome allows analysis of novel avocado genes.</title>
        <authorList>
            <person name="Nath O."/>
            <person name="Fletcher S.J."/>
            <person name="Hayward A."/>
            <person name="Shaw L.M."/>
            <person name="Masouleh A.K."/>
            <person name="Furtado A."/>
            <person name="Henry R.J."/>
            <person name="Mitter N."/>
        </authorList>
    </citation>
    <scope>NUCLEOTIDE SEQUENCE [LARGE SCALE GENOMIC DNA]</scope>
    <source>
        <strain evidence="2">cv. Hass</strain>
    </source>
</reference>
<gene>
    <name evidence="1" type="ORF">MRB53_025623</name>
</gene>
<evidence type="ECO:0000313" key="1">
    <source>
        <dbReference type="EMBL" id="KAJ8632287.1"/>
    </source>
</evidence>
<dbReference type="EMBL" id="CM056816">
    <property type="protein sequence ID" value="KAJ8632287.1"/>
    <property type="molecule type" value="Genomic_DNA"/>
</dbReference>
<sequence>MSDPLPAPSLPPAERWRCESRHCQAPSYLRQSPLLSHAPLPVAFVSTAICTRPDNRRGRRNDPLAAPSLPSVEIRSSSFVSPSLHCDLRQASHVLSSHNPTICATTSPSIFLSPFLSSLHSRRSAPAQPGNVRPSNLWISPAQL</sequence>
<dbReference type="Proteomes" id="UP001234297">
    <property type="component" value="Chromosome 8"/>
</dbReference>
<comment type="caution">
    <text evidence="1">The sequence shown here is derived from an EMBL/GenBank/DDBJ whole genome shotgun (WGS) entry which is preliminary data.</text>
</comment>
<name>A0ACC2LFY5_PERAE</name>
<keyword evidence="2" id="KW-1185">Reference proteome</keyword>
<organism evidence="1 2">
    <name type="scientific">Persea americana</name>
    <name type="common">Avocado</name>
    <dbReference type="NCBI Taxonomy" id="3435"/>
    <lineage>
        <taxon>Eukaryota</taxon>
        <taxon>Viridiplantae</taxon>
        <taxon>Streptophyta</taxon>
        <taxon>Embryophyta</taxon>
        <taxon>Tracheophyta</taxon>
        <taxon>Spermatophyta</taxon>
        <taxon>Magnoliopsida</taxon>
        <taxon>Magnoliidae</taxon>
        <taxon>Laurales</taxon>
        <taxon>Lauraceae</taxon>
        <taxon>Persea</taxon>
    </lineage>
</organism>